<dbReference type="EMBL" id="JACXZA010000002">
    <property type="protein sequence ID" value="MBD3918566.1"/>
    <property type="molecule type" value="Genomic_DNA"/>
</dbReference>
<protein>
    <submittedName>
        <fullName evidence="3">Nitrate reductase molybdenum cofactor assembly chaperone</fullName>
    </submittedName>
</protein>
<proteinExistence type="predicted"/>
<evidence type="ECO:0000313" key="3">
    <source>
        <dbReference type="EMBL" id="MBD3918566.1"/>
    </source>
</evidence>
<dbReference type="PANTHER" id="PTHR43680">
    <property type="entry name" value="NITRATE REDUCTASE MOLYBDENUM COFACTOR ASSEMBLY CHAPERONE"/>
    <property type="match status" value="1"/>
</dbReference>
<feature type="transmembrane region" description="Helical" evidence="2">
    <location>
        <begin position="160"/>
        <end position="180"/>
    </location>
</feature>
<evidence type="ECO:0000256" key="1">
    <source>
        <dbReference type="ARBA" id="ARBA00023063"/>
    </source>
</evidence>
<keyword evidence="1" id="KW-0534">Nitrate assimilation</keyword>
<dbReference type="InterPro" id="IPR020945">
    <property type="entry name" value="DMSO/NO3_reduct_chaperone"/>
</dbReference>
<keyword evidence="4" id="KW-1185">Reference proteome</keyword>
<dbReference type="NCBIfam" id="TIGR00684">
    <property type="entry name" value="narJ"/>
    <property type="match status" value="1"/>
</dbReference>
<sequence length="190" mass="21663">MAMDWDQSQQLFGLLCCLLRYPDREWFAQLNELREDAQWLQDDDARRTVLAFIEQAASSNELAWQDRYVRTFDFGRKSNLYLTYGQHGEERERSKALLELKRLYAEAGFELTSSELPDYLPLMLEFVSHAGVKHSAEVIGKYQQTLSAIHEELKGRQDSYAGLFELLLAMVTVLAAAFASGQQLAGSGVE</sequence>
<keyword evidence="2" id="KW-0812">Transmembrane</keyword>
<keyword evidence="2" id="KW-1133">Transmembrane helix</keyword>
<keyword evidence="2" id="KW-0472">Membrane</keyword>
<gene>
    <name evidence="3" type="primary">narJ</name>
    <name evidence="3" type="ORF">H8B09_07370</name>
</gene>
<organism evidence="3 4">
    <name type="scientific">Paenibacillus terricola</name>
    <dbReference type="NCBI Taxonomy" id="2763503"/>
    <lineage>
        <taxon>Bacteria</taxon>
        <taxon>Bacillati</taxon>
        <taxon>Bacillota</taxon>
        <taxon>Bacilli</taxon>
        <taxon>Bacillales</taxon>
        <taxon>Paenibacillaceae</taxon>
        <taxon>Paenibacillus</taxon>
    </lineage>
</organism>
<dbReference type="SUPFAM" id="SSF89155">
    <property type="entry name" value="TorD-like"/>
    <property type="match status" value="1"/>
</dbReference>
<dbReference type="InterPro" id="IPR036411">
    <property type="entry name" value="TorD-like_sf"/>
</dbReference>
<dbReference type="Gene3D" id="1.10.3480.10">
    <property type="entry name" value="TorD-like"/>
    <property type="match status" value="1"/>
</dbReference>
<dbReference type="Pfam" id="PF02613">
    <property type="entry name" value="Nitrate_red_del"/>
    <property type="match status" value="1"/>
</dbReference>
<dbReference type="Proteomes" id="UP000609346">
    <property type="component" value="Unassembled WGS sequence"/>
</dbReference>
<evidence type="ECO:0000256" key="2">
    <source>
        <dbReference type="SAM" id="Phobius"/>
    </source>
</evidence>
<accession>A0ABR8MRE8</accession>
<name>A0ABR8MRE8_9BACL</name>
<evidence type="ECO:0000313" key="4">
    <source>
        <dbReference type="Proteomes" id="UP000609346"/>
    </source>
</evidence>
<dbReference type="PANTHER" id="PTHR43680:SF2">
    <property type="entry name" value="NITRATE REDUCTASE MOLYBDENUM COFACTOR ASSEMBLY CHAPERONE NARJ"/>
    <property type="match status" value="1"/>
</dbReference>
<dbReference type="RefSeq" id="WP_191202889.1">
    <property type="nucleotide sequence ID" value="NZ_JACXZA010000002.1"/>
</dbReference>
<dbReference type="InterPro" id="IPR003765">
    <property type="entry name" value="NO3_reductase_chaperone_NarJ"/>
</dbReference>
<reference evidence="3 4" key="1">
    <citation type="submission" date="2020-09" db="EMBL/GenBank/DDBJ databases">
        <title>Paenibacillus sp. strain PR3 16S rRNA gene Genome sequencing and assembly.</title>
        <authorList>
            <person name="Kim J."/>
        </authorList>
    </citation>
    <scope>NUCLEOTIDE SEQUENCE [LARGE SCALE GENOMIC DNA]</scope>
    <source>
        <strain evidence="3 4">PR3</strain>
    </source>
</reference>
<comment type="caution">
    <text evidence="3">The sequence shown here is derived from an EMBL/GenBank/DDBJ whole genome shotgun (WGS) entry which is preliminary data.</text>
</comment>